<accession>A0A426YMG1</accession>
<gene>
    <name evidence="2" type="ORF">B296_00019282</name>
</gene>
<evidence type="ECO:0000313" key="3">
    <source>
        <dbReference type="Proteomes" id="UP000287651"/>
    </source>
</evidence>
<comment type="caution">
    <text evidence="2">The sequence shown here is derived from an EMBL/GenBank/DDBJ whole genome shotgun (WGS) entry which is preliminary data.</text>
</comment>
<dbReference type="Proteomes" id="UP000287651">
    <property type="component" value="Unassembled WGS sequence"/>
</dbReference>
<protein>
    <submittedName>
        <fullName evidence="2">Uncharacterized protein</fullName>
    </submittedName>
</protein>
<reference evidence="2 3" key="1">
    <citation type="journal article" date="2014" name="Agronomy (Basel)">
        <title>A Draft Genome Sequence for Ensete ventricosum, the Drought-Tolerant Tree Against Hunger.</title>
        <authorList>
            <person name="Harrison J."/>
            <person name="Moore K.A."/>
            <person name="Paszkiewicz K."/>
            <person name="Jones T."/>
            <person name="Grant M."/>
            <person name="Ambacheew D."/>
            <person name="Muzemil S."/>
            <person name="Studholme D.J."/>
        </authorList>
    </citation>
    <scope>NUCLEOTIDE SEQUENCE [LARGE SCALE GENOMIC DNA]</scope>
</reference>
<proteinExistence type="predicted"/>
<dbReference type="AlphaFoldDB" id="A0A426YMG1"/>
<organism evidence="2 3">
    <name type="scientific">Ensete ventricosum</name>
    <name type="common">Abyssinian banana</name>
    <name type="synonym">Musa ensete</name>
    <dbReference type="NCBI Taxonomy" id="4639"/>
    <lineage>
        <taxon>Eukaryota</taxon>
        <taxon>Viridiplantae</taxon>
        <taxon>Streptophyta</taxon>
        <taxon>Embryophyta</taxon>
        <taxon>Tracheophyta</taxon>
        <taxon>Spermatophyta</taxon>
        <taxon>Magnoliopsida</taxon>
        <taxon>Liliopsida</taxon>
        <taxon>Zingiberales</taxon>
        <taxon>Musaceae</taxon>
        <taxon>Ensete</taxon>
    </lineage>
</organism>
<name>A0A426YMG1_ENSVE</name>
<keyword evidence="1" id="KW-0732">Signal</keyword>
<evidence type="ECO:0000256" key="1">
    <source>
        <dbReference type="SAM" id="SignalP"/>
    </source>
</evidence>
<feature type="signal peptide" evidence="1">
    <location>
        <begin position="1"/>
        <end position="16"/>
    </location>
</feature>
<sequence length="152" mass="16126">MWQSQNFLALAATVLAHRQSPLLAVGPCGLAASGCPLRAPCSRPSLRVPRCKQLCPRAAAALAGGRLWASSRALAGSLGCSRLPLQPAWPWVDAPARGLAMADHPYKREIVYPYIPDLVGEDEGSQTSSSLAVSIRWISVVNILQSNLATLA</sequence>
<dbReference type="EMBL" id="AMZH03011420">
    <property type="protein sequence ID" value="RRT52903.1"/>
    <property type="molecule type" value="Genomic_DNA"/>
</dbReference>
<evidence type="ECO:0000313" key="2">
    <source>
        <dbReference type="EMBL" id="RRT52903.1"/>
    </source>
</evidence>
<feature type="chain" id="PRO_5019378572" evidence="1">
    <location>
        <begin position="17"/>
        <end position="152"/>
    </location>
</feature>